<evidence type="ECO:0000256" key="1">
    <source>
        <dbReference type="SAM" id="Phobius"/>
    </source>
</evidence>
<dbReference type="AlphaFoldDB" id="A0A8J4ELI9"/>
<accession>A0A8J4ELI9</accession>
<gene>
    <name evidence="2" type="ORF">NUM_45560</name>
</gene>
<feature type="transmembrane region" description="Helical" evidence="1">
    <location>
        <begin position="83"/>
        <end position="105"/>
    </location>
</feature>
<dbReference type="Proteomes" id="UP000614996">
    <property type="component" value="Unassembled WGS sequence"/>
</dbReference>
<comment type="caution">
    <text evidence="2">The sequence shown here is derived from an EMBL/GenBank/DDBJ whole genome shotgun (WGS) entry which is preliminary data.</text>
</comment>
<feature type="transmembrane region" description="Helical" evidence="1">
    <location>
        <begin position="12"/>
        <end position="31"/>
    </location>
</feature>
<keyword evidence="3" id="KW-1185">Reference proteome</keyword>
<organism evidence="2 3">
    <name type="scientific">Actinocatenispora comari</name>
    <dbReference type="NCBI Taxonomy" id="2807577"/>
    <lineage>
        <taxon>Bacteria</taxon>
        <taxon>Bacillati</taxon>
        <taxon>Actinomycetota</taxon>
        <taxon>Actinomycetes</taxon>
        <taxon>Micromonosporales</taxon>
        <taxon>Micromonosporaceae</taxon>
        <taxon>Actinocatenispora</taxon>
    </lineage>
</organism>
<evidence type="ECO:0000313" key="2">
    <source>
        <dbReference type="EMBL" id="GIL29302.1"/>
    </source>
</evidence>
<feature type="transmembrane region" description="Helical" evidence="1">
    <location>
        <begin position="111"/>
        <end position="130"/>
    </location>
</feature>
<protein>
    <recommendedName>
        <fullName evidence="4">DUF2178 domain-containing protein</fullName>
    </recommendedName>
</protein>
<keyword evidence="1" id="KW-0812">Transmembrane</keyword>
<evidence type="ECO:0000313" key="3">
    <source>
        <dbReference type="Proteomes" id="UP000614996"/>
    </source>
</evidence>
<proteinExistence type="predicted"/>
<sequence>MWTRLDRLPLSRPNLMIFTALLAGLVTAVILRLWIHVAAFAVTAALGALGVWWARRPHASDVNRVDAIEYRDERDRTIARDGFAVLGVVALVLAMAEFLVAGVLAPASLGFTAPQLLVLCIAWGIANRVAARRY</sequence>
<keyword evidence="1" id="KW-0472">Membrane</keyword>
<dbReference type="RefSeq" id="WP_207126976.1">
    <property type="nucleotide sequence ID" value="NZ_BOPO01000088.1"/>
</dbReference>
<feature type="transmembrane region" description="Helical" evidence="1">
    <location>
        <begin position="37"/>
        <end position="54"/>
    </location>
</feature>
<evidence type="ECO:0008006" key="4">
    <source>
        <dbReference type="Google" id="ProtNLM"/>
    </source>
</evidence>
<keyword evidence="1" id="KW-1133">Transmembrane helix</keyword>
<dbReference type="EMBL" id="BOPO01000088">
    <property type="protein sequence ID" value="GIL29302.1"/>
    <property type="molecule type" value="Genomic_DNA"/>
</dbReference>
<name>A0A8J4ELI9_9ACTN</name>
<reference evidence="3" key="1">
    <citation type="journal article" date="2021" name="Int. J. Syst. Evol. Microbiol.">
        <title>Actinocatenispora comari sp. nov., an endophytic actinomycete isolated from aerial parts of Comarum salesowianum.</title>
        <authorList>
            <person name="Oyunbileg N."/>
            <person name="Iizaka Y."/>
            <person name="Hamada M."/>
            <person name="Davaapurev B.O."/>
            <person name="Fukumoto A."/>
            <person name="Tsetseg B."/>
            <person name="Kato F."/>
            <person name="Tamura T."/>
            <person name="Batkhuu J."/>
            <person name="Anzai Y."/>
        </authorList>
    </citation>
    <scope>NUCLEOTIDE SEQUENCE [LARGE SCALE GENOMIC DNA]</scope>
    <source>
        <strain evidence="3">NUM-2625</strain>
    </source>
</reference>